<evidence type="ECO:0000313" key="4">
    <source>
        <dbReference type="Proteomes" id="UP001210380"/>
    </source>
</evidence>
<evidence type="ECO:0000313" key="3">
    <source>
        <dbReference type="EMBL" id="MDA3630097.1"/>
    </source>
</evidence>
<keyword evidence="1" id="KW-0472">Membrane</keyword>
<comment type="caution">
    <text evidence="3">The sequence shown here is derived from an EMBL/GenBank/DDBJ whole genome shotgun (WGS) entry which is preliminary data.</text>
</comment>
<feature type="transmembrane region" description="Helical" evidence="1">
    <location>
        <begin position="41"/>
        <end position="60"/>
    </location>
</feature>
<feature type="chain" id="PRO_5045525529" evidence="2">
    <location>
        <begin position="26"/>
        <end position="64"/>
    </location>
</feature>
<reference evidence="3 4" key="1">
    <citation type="submission" date="2022-11" db="EMBL/GenBank/DDBJ databases">
        <title>Draft genome sequence of Saccharopolyspora sp. WRP15-2 isolated from rhizosphere soils of wild rice in Thailand.</title>
        <authorList>
            <person name="Duangmal K."/>
            <person name="Kammanee S."/>
            <person name="Muangham S."/>
        </authorList>
    </citation>
    <scope>NUCLEOTIDE SEQUENCE [LARGE SCALE GENOMIC DNA]</scope>
    <source>
        <strain evidence="3 4">WRP15-2</strain>
    </source>
</reference>
<protein>
    <submittedName>
        <fullName evidence="3">Uncharacterized protein</fullName>
    </submittedName>
</protein>
<feature type="signal peptide" evidence="2">
    <location>
        <begin position="1"/>
        <end position="25"/>
    </location>
</feature>
<evidence type="ECO:0000256" key="2">
    <source>
        <dbReference type="SAM" id="SignalP"/>
    </source>
</evidence>
<keyword evidence="1" id="KW-1133">Transmembrane helix</keyword>
<keyword evidence="2" id="KW-0732">Signal</keyword>
<keyword evidence="1" id="KW-0812">Transmembrane</keyword>
<name>A0ABT4V7Z1_9PSEU</name>
<dbReference type="Proteomes" id="UP001210380">
    <property type="component" value="Unassembled WGS sequence"/>
</dbReference>
<dbReference type="RefSeq" id="WP_270953233.1">
    <property type="nucleotide sequence ID" value="NZ_JAQGLA010000087.1"/>
</dbReference>
<gene>
    <name evidence="3" type="ORF">OU415_32040</name>
</gene>
<dbReference type="EMBL" id="JAQGLA010000087">
    <property type="protein sequence ID" value="MDA3630097.1"/>
    <property type="molecule type" value="Genomic_DNA"/>
</dbReference>
<organism evidence="3 4">
    <name type="scientific">Saccharopolyspora oryzae</name>
    <dbReference type="NCBI Taxonomy" id="2997343"/>
    <lineage>
        <taxon>Bacteria</taxon>
        <taxon>Bacillati</taxon>
        <taxon>Actinomycetota</taxon>
        <taxon>Actinomycetes</taxon>
        <taxon>Pseudonocardiales</taxon>
        <taxon>Pseudonocardiaceae</taxon>
        <taxon>Saccharopolyspora</taxon>
    </lineage>
</organism>
<proteinExistence type="predicted"/>
<sequence length="64" mass="6032">MRLRAAAVAILTAGLALVGTGVASAAESPTFIVAPGAANTFFAFTGDAVVASGGGAVFAFDSGA</sequence>
<accession>A0ABT4V7Z1</accession>
<evidence type="ECO:0000256" key="1">
    <source>
        <dbReference type="SAM" id="Phobius"/>
    </source>
</evidence>
<keyword evidence="4" id="KW-1185">Reference proteome</keyword>